<dbReference type="PROSITE" id="PS50977">
    <property type="entry name" value="HTH_TETR_2"/>
    <property type="match status" value="1"/>
</dbReference>
<dbReference type="InterPro" id="IPR001647">
    <property type="entry name" value="HTH_TetR"/>
</dbReference>
<keyword evidence="3 5" id="KW-0238">DNA-binding</keyword>
<dbReference type="RefSeq" id="WP_141995592.1">
    <property type="nucleotide sequence ID" value="NZ_VFML01000001.1"/>
</dbReference>
<dbReference type="InterPro" id="IPR050109">
    <property type="entry name" value="HTH-type_TetR-like_transc_reg"/>
</dbReference>
<evidence type="ECO:0000259" key="6">
    <source>
        <dbReference type="PROSITE" id="PS50977"/>
    </source>
</evidence>
<dbReference type="EMBL" id="VFML01000001">
    <property type="protein sequence ID" value="TQJ00689.1"/>
    <property type="molecule type" value="Genomic_DNA"/>
</dbReference>
<keyword evidence="1" id="KW-0678">Repressor</keyword>
<feature type="DNA-binding region" description="H-T-H motif" evidence="5">
    <location>
        <begin position="36"/>
        <end position="55"/>
    </location>
</feature>
<dbReference type="Gene3D" id="1.10.10.60">
    <property type="entry name" value="Homeodomain-like"/>
    <property type="match status" value="1"/>
</dbReference>
<dbReference type="PRINTS" id="PR00455">
    <property type="entry name" value="HTHTETR"/>
</dbReference>
<name>A0A542DC94_AMYCI</name>
<dbReference type="SUPFAM" id="SSF46689">
    <property type="entry name" value="Homeodomain-like"/>
    <property type="match status" value="1"/>
</dbReference>
<dbReference type="Proteomes" id="UP000320876">
    <property type="component" value="Unassembled WGS sequence"/>
</dbReference>
<reference evidence="7 8" key="1">
    <citation type="submission" date="2019-06" db="EMBL/GenBank/DDBJ databases">
        <title>Sequencing the genomes of 1000 actinobacteria strains.</title>
        <authorList>
            <person name="Klenk H.-P."/>
        </authorList>
    </citation>
    <scope>NUCLEOTIDE SEQUENCE [LARGE SCALE GENOMIC DNA]</scope>
    <source>
        <strain evidence="7 8">DSM 45679</strain>
    </source>
</reference>
<dbReference type="InterPro" id="IPR041490">
    <property type="entry name" value="KstR2_TetR_C"/>
</dbReference>
<feature type="domain" description="HTH tetR-type" evidence="6">
    <location>
        <begin position="13"/>
        <end position="73"/>
    </location>
</feature>
<dbReference type="Pfam" id="PF00440">
    <property type="entry name" value="TetR_N"/>
    <property type="match status" value="1"/>
</dbReference>
<proteinExistence type="predicted"/>
<dbReference type="InterPro" id="IPR036271">
    <property type="entry name" value="Tet_transcr_reg_TetR-rel_C_sf"/>
</dbReference>
<dbReference type="SUPFAM" id="SSF48498">
    <property type="entry name" value="Tetracyclin repressor-like, C-terminal domain"/>
    <property type="match status" value="1"/>
</dbReference>
<comment type="caution">
    <text evidence="7">The sequence shown here is derived from an EMBL/GenBank/DDBJ whole genome shotgun (WGS) entry which is preliminary data.</text>
</comment>
<dbReference type="GO" id="GO:0003700">
    <property type="term" value="F:DNA-binding transcription factor activity"/>
    <property type="evidence" value="ECO:0007669"/>
    <property type="project" value="TreeGrafter"/>
</dbReference>
<accession>A0A542DC94</accession>
<evidence type="ECO:0000256" key="2">
    <source>
        <dbReference type="ARBA" id="ARBA00023015"/>
    </source>
</evidence>
<dbReference type="InterPro" id="IPR023772">
    <property type="entry name" value="DNA-bd_HTH_TetR-type_CS"/>
</dbReference>
<sequence length="204" mass="22827">MTGTYAALDRTGGSVRDRVLRAATTLFARKGFENTSVREIVDTAGVTKGGLYHYFDSKDDLLYEIYTTMLRMQTQRMETIAASELPLEHRLHAIVVDVVATSVSHLDQAVVFFQSMHLLEPAKLARVRAERRRYHEQVRGLVEQGQRAGTFRTDVPADLAVSHTFGAVHRLGLWYRKDGPLTGEQVGHHYANLMIAGLLGDFAL</sequence>
<dbReference type="OrthoDB" id="9779746at2"/>
<keyword evidence="8" id="KW-1185">Reference proteome</keyword>
<keyword evidence="2" id="KW-0805">Transcription regulation</keyword>
<dbReference type="Gene3D" id="1.10.357.10">
    <property type="entry name" value="Tetracycline Repressor, domain 2"/>
    <property type="match status" value="1"/>
</dbReference>
<dbReference type="InterPro" id="IPR009057">
    <property type="entry name" value="Homeodomain-like_sf"/>
</dbReference>
<dbReference type="GO" id="GO:0000976">
    <property type="term" value="F:transcription cis-regulatory region binding"/>
    <property type="evidence" value="ECO:0007669"/>
    <property type="project" value="TreeGrafter"/>
</dbReference>
<dbReference type="PROSITE" id="PS01081">
    <property type="entry name" value="HTH_TETR_1"/>
    <property type="match status" value="1"/>
</dbReference>
<organism evidence="7 8">
    <name type="scientific">Amycolatopsis cihanbeyliensis</name>
    <dbReference type="NCBI Taxonomy" id="1128664"/>
    <lineage>
        <taxon>Bacteria</taxon>
        <taxon>Bacillati</taxon>
        <taxon>Actinomycetota</taxon>
        <taxon>Actinomycetes</taxon>
        <taxon>Pseudonocardiales</taxon>
        <taxon>Pseudonocardiaceae</taxon>
        <taxon>Amycolatopsis</taxon>
    </lineage>
</organism>
<evidence type="ECO:0000256" key="1">
    <source>
        <dbReference type="ARBA" id="ARBA00022491"/>
    </source>
</evidence>
<gene>
    <name evidence="7" type="ORF">FB471_0335</name>
</gene>
<protein>
    <submittedName>
        <fullName evidence="7">TetR family transcriptional regulator</fullName>
    </submittedName>
</protein>
<evidence type="ECO:0000256" key="4">
    <source>
        <dbReference type="ARBA" id="ARBA00023163"/>
    </source>
</evidence>
<dbReference type="Pfam" id="PF17932">
    <property type="entry name" value="TetR_C_24"/>
    <property type="match status" value="1"/>
</dbReference>
<evidence type="ECO:0000313" key="8">
    <source>
        <dbReference type="Proteomes" id="UP000320876"/>
    </source>
</evidence>
<evidence type="ECO:0000256" key="3">
    <source>
        <dbReference type="ARBA" id="ARBA00023125"/>
    </source>
</evidence>
<evidence type="ECO:0000313" key="7">
    <source>
        <dbReference type="EMBL" id="TQJ00689.1"/>
    </source>
</evidence>
<keyword evidence="4" id="KW-0804">Transcription</keyword>
<dbReference type="PANTHER" id="PTHR30055">
    <property type="entry name" value="HTH-TYPE TRANSCRIPTIONAL REGULATOR RUTR"/>
    <property type="match status" value="1"/>
</dbReference>
<dbReference type="AlphaFoldDB" id="A0A542DC94"/>
<dbReference type="PANTHER" id="PTHR30055:SF175">
    <property type="entry name" value="HTH-TYPE TRANSCRIPTIONAL REPRESSOR KSTR2"/>
    <property type="match status" value="1"/>
</dbReference>
<evidence type="ECO:0000256" key="5">
    <source>
        <dbReference type="PROSITE-ProRule" id="PRU00335"/>
    </source>
</evidence>